<dbReference type="Proteomes" id="UP001501447">
    <property type="component" value="Unassembled WGS sequence"/>
</dbReference>
<dbReference type="InterPro" id="IPR008928">
    <property type="entry name" value="6-hairpin_glycosidase_sf"/>
</dbReference>
<keyword evidence="3" id="KW-1185">Reference proteome</keyword>
<protein>
    <submittedName>
        <fullName evidence="2">Amylo-alpha-1,6-glucosidase</fullName>
    </submittedName>
</protein>
<dbReference type="Gene3D" id="1.50.10.10">
    <property type="match status" value="1"/>
</dbReference>
<feature type="domain" description="Putative glycogen debranching enzyme N-terminal" evidence="1">
    <location>
        <begin position="11"/>
        <end position="181"/>
    </location>
</feature>
<dbReference type="SUPFAM" id="SSF48208">
    <property type="entry name" value="Six-hairpin glycosidases"/>
    <property type="match status" value="1"/>
</dbReference>
<evidence type="ECO:0000313" key="2">
    <source>
        <dbReference type="EMBL" id="GAA2625618.1"/>
    </source>
</evidence>
<reference evidence="2 3" key="1">
    <citation type="journal article" date="2019" name="Int. J. Syst. Evol. Microbiol.">
        <title>The Global Catalogue of Microorganisms (GCM) 10K type strain sequencing project: providing services to taxonomists for standard genome sequencing and annotation.</title>
        <authorList>
            <consortium name="The Broad Institute Genomics Platform"/>
            <consortium name="The Broad Institute Genome Sequencing Center for Infectious Disease"/>
            <person name="Wu L."/>
            <person name="Ma J."/>
        </authorList>
    </citation>
    <scope>NUCLEOTIDE SEQUENCE [LARGE SCALE GENOMIC DNA]</scope>
    <source>
        <strain evidence="2 3">JCM 16373</strain>
    </source>
</reference>
<comment type="caution">
    <text evidence="2">The sequence shown here is derived from an EMBL/GenBank/DDBJ whole genome shotgun (WGS) entry which is preliminary data.</text>
</comment>
<proteinExistence type="predicted"/>
<evidence type="ECO:0000313" key="3">
    <source>
        <dbReference type="Proteomes" id="UP001501447"/>
    </source>
</evidence>
<organism evidence="2 3">
    <name type="scientific">Streptomyces axinellae</name>
    <dbReference type="NCBI Taxonomy" id="552788"/>
    <lineage>
        <taxon>Bacteria</taxon>
        <taxon>Bacillati</taxon>
        <taxon>Actinomycetota</taxon>
        <taxon>Actinomycetes</taxon>
        <taxon>Kitasatosporales</taxon>
        <taxon>Streptomycetaceae</taxon>
        <taxon>Streptomyces</taxon>
    </lineage>
</organism>
<accession>A0ABN3QG48</accession>
<evidence type="ECO:0000259" key="1">
    <source>
        <dbReference type="Pfam" id="PF14742"/>
    </source>
</evidence>
<sequence>MHSSLICAAAPALAISPEHGQLRGEGLDGFYDRGRRVLASCQLRLSGQEPVPLQGRMVNARQARFLAAARTPSDNGPDPQIMVERLRSADGTERITVRSCATRPLHIPLELRLGTDLAQLGTVAAGASGVALTPTVHGNGLRWSDQGVHVTVTAHPGPDTAWASAGVLQWEWQLDPGESRCLVLGIKLYEPEHKSGVRLHSGRLRAEASAKGMHAVGPPLWEGFRAEGDDPRVHRLLKTSLDDLGALLLRAPESPSDLFLAAGMPWRCSLAPAESLRAARMLLPLGTALAAGTMRTLARSQHTGRGSDNGKIPGTLRHAGPGAAPRCTGIEATLLLPTVLAEARYWGLPERDVEGLLSSAESCLRWMLKASEGGPFLPDPAPHGPYRCEVQAQAHRAAVLGAELLDACGKEGGAELRDWAAELRTDFAGVFWCDAPGGGRPLALLSPTGARDSHLGSAAVELLDTGLSPKGQMAPGMLDPVRTEQLGRLLNGPQMDSGWGLRSLGDGEDGHNPLGHRTGAVRIQETATAVTGLLAAGYEREACSLLRGVVDAAERFGYRLPEMYAAEQRTEGSAPLPHPAACRPSAVAAAGAVQLLTALAGVRPDAPAGTVAVRPVESAPLGALRLSGLRVAEEPFAVRISRAGMAVVEEAAERLHLSS</sequence>
<dbReference type="EMBL" id="BAAARJ010000015">
    <property type="protein sequence ID" value="GAA2625618.1"/>
    <property type="molecule type" value="Genomic_DNA"/>
</dbReference>
<gene>
    <name evidence="2" type="ORF">GCM10009863_45370</name>
</gene>
<dbReference type="InterPro" id="IPR032856">
    <property type="entry name" value="GDE_N_bis"/>
</dbReference>
<dbReference type="InterPro" id="IPR012341">
    <property type="entry name" value="6hp_glycosidase-like_sf"/>
</dbReference>
<name>A0ABN3QG48_9ACTN</name>
<dbReference type="Pfam" id="PF14742">
    <property type="entry name" value="GDE_N_bis"/>
    <property type="match status" value="1"/>
</dbReference>